<evidence type="ECO:0000256" key="4">
    <source>
        <dbReference type="ARBA" id="ARBA00022553"/>
    </source>
</evidence>
<dbReference type="Gene3D" id="3.30.70.270">
    <property type="match status" value="1"/>
</dbReference>
<evidence type="ECO:0000256" key="2">
    <source>
        <dbReference type="ARBA" id="ARBA00012438"/>
    </source>
</evidence>
<gene>
    <name evidence="13" type="ORF">SAMN02745207_02240</name>
</gene>
<dbReference type="PANTHER" id="PTHR43547:SF2">
    <property type="entry name" value="HYBRID SIGNAL TRANSDUCTION HISTIDINE KINASE C"/>
    <property type="match status" value="1"/>
</dbReference>
<dbReference type="InterPro" id="IPR011006">
    <property type="entry name" value="CheY-like_superfamily"/>
</dbReference>
<sequence>MDKAKIKIFHNQLKENTYRITYVELWIISAMFFVWSVFDYYLLPLQWMKFIFVRSGVTLLIVSMLIFVSFKKFRKHINKVCFISNVILIISIAWMLPFTENYLLAYIMGYSFTTLMSAGAILWRPLYTRIMMVIASIAPVISFSIYKIHNISTENLIAGVFYLATLIIFTIGMNILRYSAAKKEYIARTNLETAREELEKLYVMKNDFIENITHDFRTPLMIIYNLAGIWKKKEGNNEIKVGEKDQSEVFKTIYLSSVQLKNSIDTLLEVAKMDARGVTLNIVKLPIVDYIKNLQDFYNSALYLSNTKILLEIPEKEIDDFYIDKEKLEAIVNNIISNAIKFSDKEKGIVIIKVKNLNNSVQISIKDNGIGISKENQERVFKRFEQLNNSRNLSYKGTGIGLAYSKQLTELLIGKIWFESEGEGKGTEFYLEFLKGYKHFPISKEEVYNINEALSNISNVEAADNIIFAELKDTKENVVETFFEDIENSEFDLKKSKILLIDDNADILNIEKTILKNAGYKNFILAYNGKQALEAIYEYKPDIIISDYNMPIMTGDLLHDEIAAKEEFSNIPFIFVSAIADNDIMIKRKRKGAMAYLKKPLNEEEFILNVEIFLKKYMEYLKTFKDANIDVLTQLNNRKRTFYLLNKLILKNKGEDLTIVFFDVDNFKQVNDLYGHEIGDKVLATIGKTLNNNLRRDDIAGRYGGDEFLVALPNSNSMQTIALLERIKKSFKISNEKNKTILFKCSFGISSLKENEDYICNELKLKGLNEIFDGDNLNNITMERKLELKENIVKLLFSMADKALYRAKKIECNNCNYHFENRYQSGVCPKCGSADIKVGKNKIVQFK</sequence>
<reference evidence="13 14" key="1">
    <citation type="submission" date="2016-11" db="EMBL/GenBank/DDBJ databases">
        <authorList>
            <person name="Jaros S."/>
            <person name="Januszkiewicz K."/>
            <person name="Wedrychowicz H."/>
        </authorList>
    </citation>
    <scope>NUCLEOTIDE SEQUENCE [LARGE SCALE GENOMIC DNA]</scope>
    <source>
        <strain evidence="13 14">DSM 8605</strain>
    </source>
</reference>
<dbReference type="PROSITE" id="PS50110">
    <property type="entry name" value="RESPONSE_REGULATORY"/>
    <property type="match status" value="1"/>
</dbReference>
<keyword evidence="14" id="KW-1185">Reference proteome</keyword>
<name>A0A1M5VE58_9CLOT</name>
<dbReference type="InterPro" id="IPR004358">
    <property type="entry name" value="Sig_transdc_His_kin-like_C"/>
</dbReference>
<dbReference type="PROSITE" id="PS50887">
    <property type="entry name" value="GGDEF"/>
    <property type="match status" value="1"/>
</dbReference>
<dbReference type="Gene3D" id="3.40.50.2300">
    <property type="match status" value="1"/>
</dbReference>
<keyword evidence="5" id="KW-0418">Kinase</keyword>
<evidence type="ECO:0000313" key="13">
    <source>
        <dbReference type="EMBL" id="SHH73448.1"/>
    </source>
</evidence>
<evidence type="ECO:0000256" key="1">
    <source>
        <dbReference type="ARBA" id="ARBA00000085"/>
    </source>
</evidence>
<dbReference type="GO" id="GO:0000155">
    <property type="term" value="F:phosphorelay sensor kinase activity"/>
    <property type="evidence" value="ECO:0007669"/>
    <property type="project" value="InterPro"/>
</dbReference>
<dbReference type="STRING" id="1121316.SAMN02745207_02240"/>
<dbReference type="Gene3D" id="3.30.565.10">
    <property type="entry name" value="Histidine kinase-like ATPase, C-terminal domain"/>
    <property type="match status" value="1"/>
</dbReference>
<dbReference type="Pfam" id="PF00072">
    <property type="entry name" value="Response_reg"/>
    <property type="match status" value="1"/>
</dbReference>
<keyword evidence="4 8" id="KW-0597">Phosphoprotein</keyword>
<feature type="transmembrane region" description="Helical" evidence="9">
    <location>
        <begin position="50"/>
        <end position="68"/>
    </location>
</feature>
<dbReference type="InterPro" id="IPR005467">
    <property type="entry name" value="His_kinase_dom"/>
</dbReference>
<evidence type="ECO:0000256" key="3">
    <source>
        <dbReference type="ARBA" id="ARBA00018672"/>
    </source>
</evidence>
<keyword evidence="9" id="KW-0472">Membrane</keyword>
<dbReference type="Pfam" id="PF00512">
    <property type="entry name" value="HisKA"/>
    <property type="match status" value="1"/>
</dbReference>
<dbReference type="SUPFAM" id="SSF55073">
    <property type="entry name" value="Nucleotide cyclase"/>
    <property type="match status" value="1"/>
</dbReference>
<dbReference type="PROSITE" id="PS50109">
    <property type="entry name" value="HIS_KIN"/>
    <property type="match status" value="1"/>
</dbReference>
<feature type="transmembrane region" description="Helical" evidence="9">
    <location>
        <begin position="155"/>
        <end position="176"/>
    </location>
</feature>
<evidence type="ECO:0000256" key="6">
    <source>
        <dbReference type="ARBA" id="ARBA00023012"/>
    </source>
</evidence>
<dbReference type="CDD" id="cd00082">
    <property type="entry name" value="HisKA"/>
    <property type="match status" value="1"/>
</dbReference>
<keyword evidence="9" id="KW-0812">Transmembrane</keyword>
<dbReference type="InterPro" id="IPR001789">
    <property type="entry name" value="Sig_transdc_resp-reg_receiver"/>
</dbReference>
<dbReference type="AlphaFoldDB" id="A0A1M5VE58"/>
<comment type="function">
    <text evidence="7">May play the central regulatory role in sporulation. It may be an element of the effector pathway responsible for the activation of sporulation genes in response to nutritional stress. Spo0A may act in concert with spo0H (a sigma factor) to control the expression of some genes that are critical to the sporulation process.</text>
</comment>
<keyword evidence="6" id="KW-0902">Two-component regulatory system</keyword>
<dbReference type="OrthoDB" id="9790669at2"/>
<evidence type="ECO:0000259" key="12">
    <source>
        <dbReference type="PROSITE" id="PS50887"/>
    </source>
</evidence>
<dbReference type="SMART" id="SM00267">
    <property type="entry name" value="GGDEF"/>
    <property type="match status" value="1"/>
</dbReference>
<feature type="domain" description="Histidine kinase" evidence="10">
    <location>
        <begin position="211"/>
        <end position="437"/>
    </location>
</feature>
<dbReference type="SMART" id="SM00448">
    <property type="entry name" value="REC"/>
    <property type="match status" value="1"/>
</dbReference>
<dbReference type="SUPFAM" id="SSF47384">
    <property type="entry name" value="Homodimeric domain of signal transducing histidine kinase"/>
    <property type="match status" value="1"/>
</dbReference>
<proteinExistence type="predicted"/>
<dbReference type="SMART" id="SM00387">
    <property type="entry name" value="HATPase_c"/>
    <property type="match status" value="1"/>
</dbReference>
<dbReference type="EMBL" id="FQXM01000011">
    <property type="protein sequence ID" value="SHH73448.1"/>
    <property type="molecule type" value="Genomic_DNA"/>
</dbReference>
<evidence type="ECO:0000259" key="10">
    <source>
        <dbReference type="PROSITE" id="PS50109"/>
    </source>
</evidence>
<evidence type="ECO:0000256" key="8">
    <source>
        <dbReference type="PROSITE-ProRule" id="PRU00169"/>
    </source>
</evidence>
<accession>A0A1M5VE58</accession>
<dbReference type="SMART" id="SM00388">
    <property type="entry name" value="HisKA"/>
    <property type="match status" value="1"/>
</dbReference>
<dbReference type="PRINTS" id="PR00344">
    <property type="entry name" value="BCTRLSENSOR"/>
</dbReference>
<dbReference type="CDD" id="cd00156">
    <property type="entry name" value="REC"/>
    <property type="match status" value="1"/>
</dbReference>
<evidence type="ECO:0000256" key="5">
    <source>
        <dbReference type="ARBA" id="ARBA00022777"/>
    </source>
</evidence>
<feature type="domain" description="Response regulatory" evidence="11">
    <location>
        <begin position="497"/>
        <end position="614"/>
    </location>
</feature>
<feature type="transmembrane region" description="Helical" evidence="9">
    <location>
        <begin position="80"/>
        <end position="97"/>
    </location>
</feature>
<dbReference type="SUPFAM" id="SSF52172">
    <property type="entry name" value="CheY-like"/>
    <property type="match status" value="1"/>
</dbReference>
<dbReference type="Proteomes" id="UP000184447">
    <property type="component" value="Unassembled WGS sequence"/>
</dbReference>
<dbReference type="InterPro" id="IPR029787">
    <property type="entry name" value="Nucleotide_cyclase"/>
</dbReference>
<dbReference type="InterPro" id="IPR036097">
    <property type="entry name" value="HisK_dim/P_sf"/>
</dbReference>
<feature type="domain" description="GGDEF" evidence="12">
    <location>
        <begin position="655"/>
        <end position="783"/>
    </location>
</feature>
<comment type="catalytic activity">
    <reaction evidence="1">
        <text>ATP + protein L-histidine = ADP + protein N-phospho-L-histidine.</text>
        <dbReference type="EC" id="2.7.13.3"/>
    </reaction>
</comment>
<dbReference type="Pfam" id="PF00990">
    <property type="entry name" value="GGDEF"/>
    <property type="match status" value="1"/>
</dbReference>
<dbReference type="PANTHER" id="PTHR43547">
    <property type="entry name" value="TWO-COMPONENT HISTIDINE KINASE"/>
    <property type="match status" value="1"/>
</dbReference>
<dbReference type="NCBIfam" id="TIGR00254">
    <property type="entry name" value="GGDEF"/>
    <property type="match status" value="1"/>
</dbReference>
<organism evidence="13 14">
    <name type="scientific">Clostridium grantii DSM 8605</name>
    <dbReference type="NCBI Taxonomy" id="1121316"/>
    <lineage>
        <taxon>Bacteria</taxon>
        <taxon>Bacillati</taxon>
        <taxon>Bacillota</taxon>
        <taxon>Clostridia</taxon>
        <taxon>Eubacteriales</taxon>
        <taxon>Clostridiaceae</taxon>
        <taxon>Clostridium</taxon>
    </lineage>
</organism>
<dbReference type="InterPro" id="IPR003594">
    <property type="entry name" value="HATPase_dom"/>
</dbReference>
<evidence type="ECO:0000256" key="7">
    <source>
        <dbReference type="ARBA" id="ARBA00024867"/>
    </source>
</evidence>
<dbReference type="InterPro" id="IPR036890">
    <property type="entry name" value="HATPase_C_sf"/>
</dbReference>
<feature type="transmembrane region" description="Helical" evidence="9">
    <location>
        <begin position="103"/>
        <end position="123"/>
    </location>
</feature>
<dbReference type="RefSeq" id="WP_073338520.1">
    <property type="nucleotide sequence ID" value="NZ_FQXM01000011.1"/>
</dbReference>
<keyword evidence="5" id="KW-0808">Transferase</keyword>
<feature type="transmembrane region" description="Helical" evidence="9">
    <location>
        <begin position="20"/>
        <end position="38"/>
    </location>
</feature>
<evidence type="ECO:0000259" key="11">
    <source>
        <dbReference type="PROSITE" id="PS50110"/>
    </source>
</evidence>
<dbReference type="Pfam" id="PF02518">
    <property type="entry name" value="HATPase_c"/>
    <property type="match status" value="1"/>
</dbReference>
<dbReference type="Gene3D" id="1.10.287.130">
    <property type="match status" value="1"/>
</dbReference>
<keyword evidence="9" id="KW-1133">Transmembrane helix</keyword>
<evidence type="ECO:0000256" key="9">
    <source>
        <dbReference type="SAM" id="Phobius"/>
    </source>
</evidence>
<dbReference type="InterPro" id="IPR043128">
    <property type="entry name" value="Rev_trsase/Diguanyl_cyclase"/>
</dbReference>
<protein>
    <recommendedName>
        <fullName evidence="3">Stage 0 sporulation protein A homolog</fullName>
        <ecNumber evidence="2">2.7.13.3</ecNumber>
    </recommendedName>
</protein>
<evidence type="ECO:0000313" key="14">
    <source>
        <dbReference type="Proteomes" id="UP000184447"/>
    </source>
</evidence>
<feature type="modified residue" description="4-aspartylphosphate" evidence="8">
    <location>
        <position position="547"/>
    </location>
</feature>
<dbReference type="CDD" id="cd01949">
    <property type="entry name" value="GGDEF"/>
    <property type="match status" value="1"/>
</dbReference>
<dbReference type="InterPro" id="IPR003661">
    <property type="entry name" value="HisK_dim/P_dom"/>
</dbReference>
<dbReference type="EC" id="2.7.13.3" evidence="2"/>
<dbReference type="InterPro" id="IPR000160">
    <property type="entry name" value="GGDEF_dom"/>
</dbReference>
<dbReference type="SUPFAM" id="SSF55874">
    <property type="entry name" value="ATPase domain of HSP90 chaperone/DNA topoisomerase II/histidine kinase"/>
    <property type="match status" value="1"/>
</dbReference>